<keyword evidence="4" id="KW-1003">Cell membrane</keyword>
<keyword evidence="10" id="KW-1185">Reference proteome</keyword>
<dbReference type="EMBL" id="SORE01000001">
    <property type="protein sequence ID" value="TDY54836.1"/>
    <property type="molecule type" value="Genomic_DNA"/>
</dbReference>
<feature type="transmembrane region" description="Helical" evidence="8">
    <location>
        <begin position="242"/>
        <end position="263"/>
    </location>
</feature>
<feature type="transmembrane region" description="Helical" evidence="8">
    <location>
        <begin position="103"/>
        <end position="124"/>
    </location>
</feature>
<proteinExistence type="inferred from homology"/>
<dbReference type="GO" id="GO:0005886">
    <property type="term" value="C:plasma membrane"/>
    <property type="evidence" value="ECO:0007669"/>
    <property type="project" value="UniProtKB-SubCell"/>
</dbReference>
<keyword evidence="3" id="KW-0813">Transport</keyword>
<keyword evidence="6 8" id="KW-1133">Transmembrane helix</keyword>
<comment type="subcellular location">
    <subcellularLocation>
        <location evidence="1">Cell membrane</location>
        <topology evidence="1">Multi-pass membrane protein</topology>
    </subcellularLocation>
</comment>
<feature type="transmembrane region" description="Helical" evidence="8">
    <location>
        <begin position="77"/>
        <end position="97"/>
    </location>
</feature>
<dbReference type="SUPFAM" id="SSF103481">
    <property type="entry name" value="Multidrug resistance efflux transporter EmrE"/>
    <property type="match status" value="2"/>
</dbReference>
<dbReference type="Proteomes" id="UP000295509">
    <property type="component" value="Unassembled WGS sequence"/>
</dbReference>
<evidence type="ECO:0000256" key="4">
    <source>
        <dbReference type="ARBA" id="ARBA00022475"/>
    </source>
</evidence>
<gene>
    <name evidence="9" type="ORF">BX592_101292</name>
</gene>
<feature type="transmembrane region" description="Helical" evidence="8">
    <location>
        <begin position="214"/>
        <end position="233"/>
    </location>
</feature>
<keyword evidence="7 8" id="KW-0472">Membrane</keyword>
<dbReference type="OrthoDB" id="3250831at2"/>
<sequence>MSTYQPGRGIALSVSASALFALLSVYATLLAPLSGLDIFAWRVLWTAPGALALIALRSRLPELRTLVTRAVTERWTALALIVSAALLGVQLWVFLWAPLHGRMLEVSLGYFLLPLTMVLTGRFYYRERLDLLQWAAVGCAALGVAHELWVTGAFSWPTVLVALGYPPYFVLRRKINADSLTAFAVEMTLLFPVAAVMVATGGSLNLLAGRFDMWLLWLPGLGLLSTVALGSYLKASRLLPMALFGILGYVEPVLLVLVSVTLLGEHLSTAQLATYVPIWLAVALTALHGARLIRLQMR</sequence>
<feature type="transmembrane region" description="Helical" evidence="8">
    <location>
        <begin position="12"/>
        <end position="33"/>
    </location>
</feature>
<keyword evidence="5 8" id="KW-0812">Transmembrane</keyword>
<evidence type="ECO:0000256" key="3">
    <source>
        <dbReference type="ARBA" id="ARBA00022448"/>
    </source>
</evidence>
<accession>A0A4R8M0Q0</accession>
<evidence type="ECO:0000256" key="7">
    <source>
        <dbReference type="ARBA" id="ARBA00023136"/>
    </source>
</evidence>
<organism evidence="9 10">
    <name type="scientific">Paraburkholderia rhizosphaerae</name>
    <dbReference type="NCBI Taxonomy" id="480658"/>
    <lineage>
        <taxon>Bacteria</taxon>
        <taxon>Pseudomonadati</taxon>
        <taxon>Pseudomonadota</taxon>
        <taxon>Betaproteobacteria</taxon>
        <taxon>Burkholderiales</taxon>
        <taxon>Burkholderiaceae</taxon>
        <taxon>Paraburkholderia</taxon>
    </lineage>
</organism>
<evidence type="ECO:0000256" key="2">
    <source>
        <dbReference type="ARBA" id="ARBA00007362"/>
    </source>
</evidence>
<comment type="caution">
    <text evidence="9">The sequence shown here is derived from an EMBL/GenBank/DDBJ whole genome shotgun (WGS) entry which is preliminary data.</text>
</comment>
<dbReference type="NCBIfam" id="TIGR00688">
    <property type="entry name" value="rarD"/>
    <property type="match status" value="1"/>
</dbReference>
<protein>
    <submittedName>
        <fullName evidence="9">Chloramphenicol-sensitive protein RarD</fullName>
    </submittedName>
</protein>
<comment type="similarity">
    <text evidence="2">Belongs to the EamA transporter family.</text>
</comment>
<evidence type="ECO:0000256" key="6">
    <source>
        <dbReference type="ARBA" id="ARBA00022989"/>
    </source>
</evidence>
<evidence type="ECO:0000313" key="10">
    <source>
        <dbReference type="Proteomes" id="UP000295509"/>
    </source>
</evidence>
<feature type="transmembrane region" description="Helical" evidence="8">
    <location>
        <begin position="183"/>
        <end position="208"/>
    </location>
</feature>
<dbReference type="InterPro" id="IPR037185">
    <property type="entry name" value="EmrE-like"/>
</dbReference>
<reference evidence="9 10" key="1">
    <citation type="submission" date="2019-03" db="EMBL/GenBank/DDBJ databases">
        <title>Genomic Encyclopedia of Type Strains, Phase III (KMG-III): the genomes of soil and plant-associated and newly described type strains.</title>
        <authorList>
            <person name="Whitman W."/>
        </authorList>
    </citation>
    <scope>NUCLEOTIDE SEQUENCE [LARGE SCALE GENOMIC DNA]</scope>
    <source>
        <strain evidence="9 10">LMG 29544</strain>
    </source>
</reference>
<dbReference type="AlphaFoldDB" id="A0A4R8M0Q0"/>
<dbReference type="RefSeq" id="WP_134189854.1">
    <property type="nucleotide sequence ID" value="NZ_JBHLUW010000027.1"/>
</dbReference>
<evidence type="ECO:0000313" key="9">
    <source>
        <dbReference type="EMBL" id="TDY54836.1"/>
    </source>
</evidence>
<evidence type="ECO:0000256" key="8">
    <source>
        <dbReference type="SAM" id="Phobius"/>
    </source>
</evidence>
<name>A0A4R8M0Q0_9BURK</name>
<feature type="transmembrane region" description="Helical" evidence="8">
    <location>
        <begin position="39"/>
        <end position="56"/>
    </location>
</feature>
<dbReference type="InterPro" id="IPR004626">
    <property type="entry name" value="RarD"/>
</dbReference>
<evidence type="ECO:0000256" key="1">
    <source>
        <dbReference type="ARBA" id="ARBA00004651"/>
    </source>
</evidence>
<feature type="transmembrane region" description="Helical" evidence="8">
    <location>
        <begin position="275"/>
        <end position="293"/>
    </location>
</feature>
<evidence type="ECO:0000256" key="5">
    <source>
        <dbReference type="ARBA" id="ARBA00022692"/>
    </source>
</evidence>